<evidence type="ECO:0000256" key="2">
    <source>
        <dbReference type="RuleBase" id="RU003452"/>
    </source>
</evidence>
<dbReference type="RefSeq" id="WP_148565545.1">
    <property type="nucleotide sequence ID" value="NZ_RXYA01000001.1"/>
</dbReference>
<sequence>MSNELFDIMAYFKRIEYSGSTDVTIETLRGLHIAQVMKVPFENLDILNKKPISLEIDDLFKKIVMNKRGGYCFEMNGLFSFVLKKLGFRVKNLLARVWKDGFESSGKTHQVMLVEIDGQNWLCDVGFGGNGPVSPILLEEGFEQEDFMRRYQITRDPIYGYILQFKIKDVFQNVYAFTLDECYPQDYAVANYYTSTHPSSFFRQAPICTKPTEDGRVTLFDHQLKIAGKQSETEIAFDSDEEIQDALQNHFGIHEQVKSK</sequence>
<keyword evidence="4" id="KW-1185">Reference proteome</keyword>
<dbReference type="SUPFAM" id="SSF54001">
    <property type="entry name" value="Cysteine proteinases"/>
    <property type="match status" value="1"/>
</dbReference>
<dbReference type="InterPro" id="IPR001447">
    <property type="entry name" value="Arylamine_N-AcTrfase"/>
</dbReference>
<dbReference type="Gene3D" id="2.40.128.150">
    <property type="entry name" value="Cysteine proteinases"/>
    <property type="match status" value="1"/>
</dbReference>
<dbReference type="InterPro" id="IPR038765">
    <property type="entry name" value="Papain-like_cys_pep_sf"/>
</dbReference>
<dbReference type="PANTHER" id="PTHR11786:SF0">
    <property type="entry name" value="ARYLAMINE N-ACETYLTRANSFERASE 4-RELATED"/>
    <property type="match status" value="1"/>
</dbReference>
<dbReference type="Proteomes" id="UP000616595">
    <property type="component" value="Unassembled WGS sequence"/>
</dbReference>
<comment type="caution">
    <text evidence="3">The sequence shown here is derived from an EMBL/GenBank/DDBJ whole genome shotgun (WGS) entry which is preliminary data.</text>
</comment>
<dbReference type="PANTHER" id="PTHR11786">
    <property type="entry name" value="N-HYDROXYARYLAMINE O-ACETYLTRANSFERASE"/>
    <property type="match status" value="1"/>
</dbReference>
<organism evidence="3 4">
    <name type="scientific">Acetobacterium paludosum</name>
    <dbReference type="NCBI Taxonomy" id="52693"/>
    <lineage>
        <taxon>Bacteria</taxon>
        <taxon>Bacillati</taxon>
        <taxon>Bacillota</taxon>
        <taxon>Clostridia</taxon>
        <taxon>Eubacteriales</taxon>
        <taxon>Eubacteriaceae</taxon>
        <taxon>Acetobacterium</taxon>
    </lineage>
</organism>
<reference evidence="3" key="1">
    <citation type="submission" date="2019-10" db="EMBL/GenBank/DDBJ databases">
        <authorList>
            <person name="Ross D.E."/>
            <person name="Gulliver D."/>
        </authorList>
    </citation>
    <scope>NUCLEOTIDE SEQUENCE</scope>
    <source>
        <strain evidence="3">DER-2019</strain>
    </source>
</reference>
<proteinExistence type="inferred from homology"/>
<comment type="similarity">
    <text evidence="1 2">Belongs to the arylamine N-acetyltransferase family.</text>
</comment>
<dbReference type="PRINTS" id="PR01543">
    <property type="entry name" value="ANATRNSFRASE"/>
</dbReference>
<evidence type="ECO:0000313" key="4">
    <source>
        <dbReference type="Proteomes" id="UP000616595"/>
    </source>
</evidence>
<evidence type="ECO:0000256" key="1">
    <source>
        <dbReference type="ARBA" id="ARBA00006547"/>
    </source>
</evidence>
<gene>
    <name evidence="3" type="ORF">GH810_01170</name>
</gene>
<name>A0A923KUX6_9FIRM</name>
<dbReference type="Pfam" id="PF00797">
    <property type="entry name" value="Acetyltransf_2"/>
    <property type="match status" value="1"/>
</dbReference>
<dbReference type="AlphaFoldDB" id="A0A923KUX6"/>
<protein>
    <submittedName>
        <fullName evidence="3">Arylamine N-acetyltransferase</fullName>
    </submittedName>
</protein>
<evidence type="ECO:0000313" key="3">
    <source>
        <dbReference type="EMBL" id="MBC3886925.1"/>
    </source>
</evidence>
<dbReference type="Gene3D" id="3.30.2140.10">
    <property type="entry name" value="Arylamine N-acetyltransferase"/>
    <property type="match status" value="1"/>
</dbReference>
<dbReference type="OrthoDB" id="7181050at2"/>
<reference evidence="3" key="2">
    <citation type="submission" date="2020-10" db="EMBL/GenBank/DDBJ databases">
        <title>Comparative genomics of the Acetobacterium genus.</title>
        <authorList>
            <person name="Marshall C."/>
            <person name="May H."/>
            <person name="Norman S."/>
        </authorList>
    </citation>
    <scope>NUCLEOTIDE SEQUENCE</scope>
    <source>
        <strain evidence="3">DER-2019</strain>
    </source>
</reference>
<dbReference type="EMBL" id="WJBD01000001">
    <property type="protein sequence ID" value="MBC3886925.1"/>
    <property type="molecule type" value="Genomic_DNA"/>
</dbReference>
<dbReference type="GO" id="GO:0016407">
    <property type="term" value="F:acetyltransferase activity"/>
    <property type="evidence" value="ECO:0007669"/>
    <property type="project" value="InterPro"/>
</dbReference>
<accession>A0A923KUX6</accession>